<reference evidence="2" key="1">
    <citation type="submission" date="2020-09" db="EMBL/GenBank/DDBJ databases">
        <title>Genome-Enabled Discovery of Anthraquinone Biosynthesis in Senna tora.</title>
        <authorList>
            <person name="Kang S.-H."/>
            <person name="Pandey R.P."/>
            <person name="Lee C.-M."/>
            <person name="Sim J.-S."/>
            <person name="Jeong J.-T."/>
            <person name="Choi B.-S."/>
            <person name="Jung M."/>
            <person name="Ginzburg D."/>
            <person name="Zhao K."/>
            <person name="Won S.Y."/>
            <person name="Oh T.-J."/>
            <person name="Yu Y."/>
            <person name="Kim N.-H."/>
            <person name="Lee O.R."/>
            <person name="Lee T.-H."/>
            <person name="Bashyal P."/>
            <person name="Kim T.-S."/>
            <person name="Lee W.-H."/>
            <person name="Kawkins C."/>
            <person name="Kim C.-K."/>
            <person name="Kim J.S."/>
            <person name="Ahn B.O."/>
            <person name="Rhee S.Y."/>
            <person name="Sohng J.K."/>
        </authorList>
    </citation>
    <scope>NUCLEOTIDE SEQUENCE</scope>
    <source>
        <tissue evidence="2">Leaf</tissue>
    </source>
</reference>
<evidence type="ECO:0000313" key="2">
    <source>
        <dbReference type="EMBL" id="KAF7826869.1"/>
    </source>
</evidence>
<dbReference type="Proteomes" id="UP000634136">
    <property type="component" value="Unassembled WGS sequence"/>
</dbReference>
<gene>
    <name evidence="2" type="ORF">G2W53_018033</name>
</gene>
<dbReference type="AlphaFoldDB" id="A0A834TSC2"/>
<comment type="caution">
    <text evidence="2">The sequence shown here is derived from an EMBL/GenBank/DDBJ whole genome shotgun (WGS) entry which is preliminary data.</text>
</comment>
<proteinExistence type="predicted"/>
<keyword evidence="3" id="KW-1185">Reference proteome</keyword>
<keyword evidence="1" id="KW-0812">Transmembrane</keyword>
<evidence type="ECO:0000313" key="3">
    <source>
        <dbReference type="Proteomes" id="UP000634136"/>
    </source>
</evidence>
<name>A0A834TSC2_9FABA</name>
<keyword evidence="1" id="KW-0472">Membrane</keyword>
<feature type="transmembrane region" description="Helical" evidence="1">
    <location>
        <begin position="70"/>
        <end position="92"/>
    </location>
</feature>
<evidence type="ECO:0000256" key="1">
    <source>
        <dbReference type="SAM" id="Phobius"/>
    </source>
</evidence>
<organism evidence="2 3">
    <name type="scientific">Senna tora</name>
    <dbReference type="NCBI Taxonomy" id="362788"/>
    <lineage>
        <taxon>Eukaryota</taxon>
        <taxon>Viridiplantae</taxon>
        <taxon>Streptophyta</taxon>
        <taxon>Embryophyta</taxon>
        <taxon>Tracheophyta</taxon>
        <taxon>Spermatophyta</taxon>
        <taxon>Magnoliopsida</taxon>
        <taxon>eudicotyledons</taxon>
        <taxon>Gunneridae</taxon>
        <taxon>Pentapetalae</taxon>
        <taxon>rosids</taxon>
        <taxon>fabids</taxon>
        <taxon>Fabales</taxon>
        <taxon>Fabaceae</taxon>
        <taxon>Caesalpinioideae</taxon>
        <taxon>Cassia clade</taxon>
        <taxon>Senna</taxon>
    </lineage>
</organism>
<keyword evidence="1" id="KW-1133">Transmembrane helix</keyword>
<protein>
    <submittedName>
        <fullName evidence="2">Uncharacterized protein</fullName>
    </submittedName>
</protein>
<sequence length="95" mass="10941">MSPRIFDELSSTYDVVVRNLGRIVTRMVLRIQETKDIGRRSALGKWFCLAVIVATDVFEGDFLYECRRGFLMNCLLLTMLVFVILAGLVRVFKFS</sequence>
<accession>A0A834TSC2</accession>
<dbReference type="EMBL" id="JAAIUW010000006">
    <property type="protein sequence ID" value="KAF7826869.1"/>
    <property type="molecule type" value="Genomic_DNA"/>
</dbReference>